<accession>A0A6L9QEU3</accession>
<comment type="caution">
    <text evidence="1">The sequence shown here is derived from an EMBL/GenBank/DDBJ whole genome shotgun (WGS) entry which is preliminary data.</text>
</comment>
<dbReference type="AlphaFoldDB" id="A0A6L9QEU3"/>
<protein>
    <submittedName>
        <fullName evidence="1">Uncharacterized protein</fullName>
    </submittedName>
</protein>
<evidence type="ECO:0000313" key="1">
    <source>
        <dbReference type="EMBL" id="NEA23568.1"/>
    </source>
</evidence>
<reference evidence="1 2" key="1">
    <citation type="submission" date="2020-01" db="EMBL/GenBank/DDBJ databases">
        <title>Insect and environment-associated Actinomycetes.</title>
        <authorList>
            <person name="Currrie C."/>
            <person name="Chevrette M."/>
            <person name="Carlson C."/>
            <person name="Stubbendieck R."/>
            <person name="Wendt-Pienkowski E."/>
        </authorList>
    </citation>
    <scope>NUCLEOTIDE SEQUENCE [LARGE SCALE GENOMIC DNA]</scope>
    <source>
        <strain evidence="1 2">SID10258</strain>
    </source>
</reference>
<evidence type="ECO:0000313" key="2">
    <source>
        <dbReference type="Proteomes" id="UP000475532"/>
    </source>
</evidence>
<name>A0A6L9QEU3_9ACTN</name>
<dbReference type="Proteomes" id="UP000475532">
    <property type="component" value="Unassembled WGS sequence"/>
</dbReference>
<feature type="non-terminal residue" evidence="1">
    <location>
        <position position="1"/>
    </location>
</feature>
<dbReference type="EMBL" id="JAAGLI010000347">
    <property type="protein sequence ID" value="NEA23568.1"/>
    <property type="molecule type" value="Genomic_DNA"/>
</dbReference>
<dbReference type="RefSeq" id="WP_163056077.1">
    <property type="nucleotide sequence ID" value="NZ_JAAGLI010000347.1"/>
</dbReference>
<sequence>RQGANLGVAGLLDGTVLEVASVLPLTAVPLGLPAAMLLGTAAVRRLTGPDAAGAYEARPRDTGVFW</sequence>
<proteinExistence type="predicted"/>
<gene>
    <name evidence="1" type="ORF">G3I70_13840</name>
</gene>
<organism evidence="1 2">
    <name type="scientific">Actinomadura bangladeshensis</name>
    <dbReference type="NCBI Taxonomy" id="453573"/>
    <lineage>
        <taxon>Bacteria</taxon>
        <taxon>Bacillati</taxon>
        <taxon>Actinomycetota</taxon>
        <taxon>Actinomycetes</taxon>
        <taxon>Streptosporangiales</taxon>
        <taxon>Thermomonosporaceae</taxon>
        <taxon>Actinomadura</taxon>
    </lineage>
</organism>